<organism evidence="3">
    <name type="scientific">Caldilineaceae bacterium SB0664_bin_27</name>
    <dbReference type="NCBI Taxonomy" id="2605260"/>
    <lineage>
        <taxon>Bacteria</taxon>
        <taxon>Bacillati</taxon>
        <taxon>Chloroflexota</taxon>
        <taxon>Caldilineae</taxon>
        <taxon>Caldilineales</taxon>
        <taxon>Caldilineaceae</taxon>
    </lineage>
</organism>
<feature type="region of interest" description="Disordered" evidence="1">
    <location>
        <begin position="190"/>
        <end position="211"/>
    </location>
</feature>
<reference evidence="3" key="1">
    <citation type="submission" date="2019-09" db="EMBL/GenBank/DDBJ databases">
        <title>Characterisation of the sponge microbiome using genome-centric metagenomics.</title>
        <authorList>
            <person name="Engelberts J.P."/>
            <person name="Robbins S.J."/>
            <person name="De Goeij J.M."/>
            <person name="Aranda M."/>
            <person name="Bell S.C."/>
            <person name="Webster N.S."/>
        </authorList>
    </citation>
    <scope>NUCLEOTIDE SEQUENCE</scope>
    <source>
        <strain evidence="3">SB0664_bin_27</strain>
    </source>
</reference>
<name>A0A6B0YS12_9CHLR</name>
<dbReference type="InterPro" id="IPR013217">
    <property type="entry name" value="Methyltransf_12"/>
</dbReference>
<keyword evidence="3" id="KW-0489">Methyltransferase</keyword>
<proteinExistence type="predicted"/>
<dbReference type="GO" id="GO:0008168">
    <property type="term" value="F:methyltransferase activity"/>
    <property type="evidence" value="ECO:0007669"/>
    <property type="project" value="UniProtKB-KW"/>
</dbReference>
<dbReference type="Pfam" id="PF08242">
    <property type="entry name" value="Methyltransf_12"/>
    <property type="match status" value="1"/>
</dbReference>
<feature type="domain" description="Methyltransferase type 12" evidence="2">
    <location>
        <begin position="49"/>
        <end position="161"/>
    </location>
</feature>
<protein>
    <submittedName>
        <fullName evidence="3">Class I SAM-dependent methyltransferase</fullName>
    </submittedName>
</protein>
<evidence type="ECO:0000256" key="1">
    <source>
        <dbReference type="SAM" id="MobiDB-lite"/>
    </source>
</evidence>
<dbReference type="CDD" id="cd02440">
    <property type="entry name" value="AdoMet_MTases"/>
    <property type="match status" value="1"/>
</dbReference>
<comment type="caution">
    <text evidence="3">The sequence shown here is derived from an EMBL/GenBank/DDBJ whole genome shotgun (WGS) entry which is preliminary data.</text>
</comment>
<sequence>MIRSADVRTDAEARSWEARLNRERPQRTMAADWIAARIRAGNRNSPRVVELACGAGFLADRLQQQLPGIRYCGFDLSSHLTDHARRRFQTESEERRDGSVLVFHRANLVTDDWTSQLVDLGWDGEVDAFVSIQALHDLGEIGRQKQVLKQAHRLLRAGGLLAYADLLFDAESPHSSRYSKDEHEEMLQSCGYSNSGDLSTDRGGEGSGRQGFETDSFGDLGCFVCYK</sequence>
<dbReference type="GO" id="GO:0032259">
    <property type="term" value="P:methylation"/>
    <property type="evidence" value="ECO:0007669"/>
    <property type="project" value="UniProtKB-KW"/>
</dbReference>
<gene>
    <name evidence="3" type="ORF">F4Y42_10555</name>
</gene>
<dbReference type="InterPro" id="IPR029063">
    <property type="entry name" value="SAM-dependent_MTases_sf"/>
</dbReference>
<dbReference type="EMBL" id="VXRG01000089">
    <property type="protein sequence ID" value="MXY93874.1"/>
    <property type="molecule type" value="Genomic_DNA"/>
</dbReference>
<evidence type="ECO:0000259" key="2">
    <source>
        <dbReference type="Pfam" id="PF08242"/>
    </source>
</evidence>
<keyword evidence="3" id="KW-0808">Transferase</keyword>
<dbReference type="Gene3D" id="3.40.50.150">
    <property type="entry name" value="Vaccinia Virus protein VP39"/>
    <property type="match status" value="1"/>
</dbReference>
<dbReference type="AlphaFoldDB" id="A0A6B0YS12"/>
<accession>A0A6B0YS12</accession>
<evidence type="ECO:0000313" key="3">
    <source>
        <dbReference type="EMBL" id="MXY93874.1"/>
    </source>
</evidence>
<dbReference type="SUPFAM" id="SSF53335">
    <property type="entry name" value="S-adenosyl-L-methionine-dependent methyltransferases"/>
    <property type="match status" value="1"/>
</dbReference>